<keyword evidence="1" id="KW-0675">Receptor</keyword>
<evidence type="ECO:0000313" key="2">
    <source>
        <dbReference type="Proteomes" id="UP001140949"/>
    </source>
</evidence>
<reference evidence="1" key="2">
    <citation type="submission" date="2023-04" db="EMBL/GenBank/DDBJ databases">
        <authorList>
            <person name="Bruccoleri R.E."/>
            <person name="Oakeley E.J."/>
            <person name="Faust A.-M."/>
            <person name="Dessus-Babus S."/>
            <person name="Altorfer M."/>
            <person name="Burckhardt D."/>
            <person name="Oertli M."/>
            <person name="Naumann U."/>
            <person name="Petersen F."/>
            <person name="Wong J."/>
        </authorList>
    </citation>
    <scope>NUCLEOTIDE SEQUENCE</scope>
    <source>
        <strain evidence="1">GSM-AAB239-AS_SAM_17_03QT</strain>
        <tissue evidence="1">Leaf</tissue>
    </source>
</reference>
<gene>
    <name evidence="1" type="ORF">M6B38_136040</name>
</gene>
<evidence type="ECO:0000313" key="1">
    <source>
        <dbReference type="EMBL" id="KAJ6815019.1"/>
    </source>
</evidence>
<accession>A0AAX6FFD6</accession>
<keyword evidence="1" id="KW-0418">Kinase</keyword>
<name>A0AAX6FFD6_IRIPA</name>
<dbReference type="Proteomes" id="UP001140949">
    <property type="component" value="Unassembled WGS sequence"/>
</dbReference>
<reference evidence="1" key="1">
    <citation type="journal article" date="2023" name="GigaByte">
        <title>Genome assembly of the bearded iris, Iris pallida Lam.</title>
        <authorList>
            <person name="Bruccoleri R.E."/>
            <person name="Oakeley E.J."/>
            <person name="Faust A.M.E."/>
            <person name="Altorfer M."/>
            <person name="Dessus-Babus S."/>
            <person name="Burckhardt D."/>
            <person name="Oertli M."/>
            <person name="Naumann U."/>
            <person name="Petersen F."/>
            <person name="Wong J."/>
        </authorList>
    </citation>
    <scope>NUCLEOTIDE SEQUENCE</scope>
    <source>
        <strain evidence="1">GSM-AAB239-AS_SAM_17_03QT</strain>
    </source>
</reference>
<comment type="caution">
    <text evidence="1">The sequence shown here is derived from an EMBL/GenBank/DDBJ whole genome shotgun (WGS) entry which is preliminary data.</text>
</comment>
<dbReference type="AlphaFoldDB" id="A0AAX6FFD6"/>
<proteinExistence type="predicted"/>
<keyword evidence="2" id="KW-1185">Reference proteome</keyword>
<organism evidence="1 2">
    <name type="scientific">Iris pallida</name>
    <name type="common">Sweet iris</name>
    <dbReference type="NCBI Taxonomy" id="29817"/>
    <lineage>
        <taxon>Eukaryota</taxon>
        <taxon>Viridiplantae</taxon>
        <taxon>Streptophyta</taxon>
        <taxon>Embryophyta</taxon>
        <taxon>Tracheophyta</taxon>
        <taxon>Spermatophyta</taxon>
        <taxon>Magnoliopsida</taxon>
        <taxon>Liliopsida</taxon>
        <taxon>Asparagales</taxon>
        <taxon>Iridaceae</taxon>
        <taxon>Iridoideae</taxon>
        <taxon>Irideae</taxon>
        <taxon>Iris</taxon>
    </lineage>
</organism>
<keyword evidence="1" id="KW-0808">Transferase</keyword>
<dbReference type="EMBL" id="JANAVB010029313">
    <property type="protein sequence ID" value="KAJ6815019.1"/>
    <property type="molecule type" value="Genomic_DNA"/>
</dbReference>
<protein>
    <submittedName>
        <fullName evidence="1">Leucine-rich repeat receptor-like protein kinase</fullName>
    </submittedName>
</protein>
<dbReference type="GO" id="GO:0016301">
    <property type="term" value="F:kinase activity"/>
    <property type="evidence" value="ECO:0007669"/>
    <property type="project" value="UniProtKB-KW"/>
</dbReference>
<sequence length="53" mass="6388">MCGGSIISDFIAFKDSRKQLHQEHSYYFQTTEECRAVPERRKGPRPWTEEERR</sequence>